<evidence type="ECO:0000256" key="8">
    <source>
        <dbReference type="ARBA" id="ARBA00023004"/>
    </source>
</evidence>
<dbReference type="FunFam" id="3.40.50.300:FF:000134">
    <property type="entry name" value="Iron-enterobactin ABC transporter ATP-binding protein"/>
    <property type="match status" value="1"/>
</dbReference>
<dbReference type="Gene3D" id="3.40.50.300">
    <property type="entry name" value="P-loop containing nucleotide triphosphate hydrolases"/>
    <property type="match status" value="1"/>
</dbReference>
<dbReference type="PROSITE" id="PS00211">
    <property type="entry name" value="ABC_TRANSPORTER_1"/>
    <property type="match status" value="1"/>
</dbReference>
<reference evidence="12 13" key="1">
    <citation type="submission" date="2015-03" db="EMBL/GenBank/DDBJ databases">
        <title>Genome Sequence of Kiloniella spongiae MEBiC09566, isolated from a marine sponge.</title>
        <authorList>
            <person name="Shao Z."/>
            <person name="Wang L."/>
            <person name="Li X."/>
        </authorList>
    </citation>
    <scope>NUCLEOTIDE SEQUENCE [LARGE SCALE GENOMIC DNA]</scope>
    <source>
        <strain evidence="12 13">MEBiC09566</strain>
    </source>
</reference>
<dbReference type="PANTHER" id="PTHR42771:SF2">
    <property type="entry name" value="IRON(3+)-HYDROXAMATE IMPORT ATP-BINDING PROTEIN FHUC"/>
    <property type="match status" value="1"/>
</dbReference>
<keyword evidence="8" id="KW-0408">Iron</keyword>
<evidence type="ECO:0000256" key="3">
    <source>
        <dbReference type="ARBA" id="ARBA00022448"/>
    </source>
</evidence>
<evidence type="ECO:0000256" key="6">
    <source>
        <dbReference type="ARBA" id="ARBA00022741"/>
    </source>
</evidence>
<dbReference type="Proteomes" id="UP000035444">
    <property type="component" value="Unassembled WGS sequence"/>
</dbReference>
<dbReference type="Pfam" id="PF00005">
    <property type="entry name" value="ABC_tran"/>
    <property type="match status" value="1"/>
</dbReference>
<evidence type="ECO:0000256" key="9">
    <source>
        <dbReference type="ARBA" id="ARBA00023065"/>
    </source>
</evidence>
<comment type="subcellular location">
    <subcellularLocation>
        <location evidence="1">Cell membrane</location>
        <topology evidence="1">Peripheral membrane protein</topology>
    </subcellularLocation>
</comment>
<dbReference type="GO" id="GO:0006826">
    <property type="term" value="P:iron ion transport"/>
    <property type="evidence" value="ECO:0007669"/>
    <property type="project" value="UniProtKB-KW"/>
</dbReference>
<dbReference type="GO" id="GO:0005524">
    <property type="term" value="F:ATP binding"/>
    <property type="evidence" value="ECO:0007669"/>
    <property type="project" value="UniProtKB-KW"/>
</dbReference>
<dbReference type="OrthoDB" id="9805601at2"/>
<dbReference type="EMBL" id="LAQL01000010">
    <property type="protein sequence ID" value="KLN59856.1"/>
    <property type="molecule type" value="Genomic_DNA"/>
</dbReference>
<evidence type="ECO:0000256" key="4">
    <source>
        <dbReference type="ARBA" id="ARBA00022475"/>
    </source>
</evidence>
<keyword evidence="6" id="KW-0547">Nucleotide-binding</keyword>
<sequence>MTLHQTVLSSERQPVLTSRELSFTAGSASILKPVSLGLQTGVVCGLLGHNGSGKSTLVKLLARQMEPSTGTLQLNDVDFSTWKQKDFARHVAYLPQHIPPAQGLLVEELVSHGRYPWHGAFRRFTDRDRQKVDEALELTNTSVLRDRQVDNLSGGERQRVWIAMLIAQDAKCLFLDEPISALDVSHQVEVLNLIRDLARKKNISVLMVLHDINMAGRFCDRLLALRDGELIADGTPSDILQSETLAKIFGVDMGVLPHPKGEGAITYVA</sequence>
<evidence type="ECO:0000313" key="13">
    <source>
        <dbReference type="Proteomes" id="UP000035444"/>
    </source>
</evidence>
<dbReference type="AlphaFoldDB" id="A0A0H2MCD3"/>
<evidence type="ECO:0000259" key="11">
    <source>
        <dbReference type="PROSITE" id="PS50893"/>
    </source>
</evidence>
<organism evidence="12 13">
    <name type="scientific">Kiloniella spongiae</name>
    <dbReference type="NCBI Taxonomy" id="1489064"/>
    <lineage>
        <taxon>Bacteria</taxon>
        <taxon>Pseudomonadati</taxon>
        <taxon>Pseudomonadota</taxon>
        <taxon>Alphaproteobacteria</taxon>
        <taxon>Rhodospirillales</taxon>
        <taxon>Kiloniellaceae</taxon>
        <taxon>Kiloniella</taxon>
    </lineage>
</organism>
<comment type="similarity">
    <text evidence="2">Belongs to the ABC transporter superfamily.</text>
</comment>
<evidence type="ECO:0000256" key="2">
    <source>
        <dbReference type="ARBA" id="ARBA00005417"/>
    </source>
</evidence>
<dbReference type="PANTHER" id="PTHR42771">
    <property type="entry name" value="IRON(3+)-HYDROXAMATE IMPORT ATP-BINDING PROTEIN FHUC"/>
    <property type="match status" value="1"/>
</dbReference>
<evidence type="ECO:0000256" key="5">
    <source>
        <dbReference type="ARBA" id="ARBA00022496"/>
    </source>
</evidence>
<dbReference type="STRING" id="1489064.WH96_15870"/>
<evidence type="ECO:0000256" key="1">
    <source>
        <dbReference type="ARBA" id="ARBA00004202"/>
    </source>
</evidence>
<gene>
    <name evidence="12" type="ORF">WH96_15870</name>
</gene>
<dbReference type="InterPro" id="IPR051535">
    <property type="entry name" value="Siderophore_ABC-ATPase"/>
</dbReference>
<dbReference type="PROSITE" id="PS50893">
    <property type="entry name" value="ABC_TRANSPORTER_2"/>
    <property type="match status" value="1"/>
</dbReference>
<evidence type="ECO:0000256" key="10">
    <source>
        <dbReference type="ARBA" id="ARBA00023136"/>
    </source>
</evidence>
<dbReference type="InterPro" id="IPR003439">
    <property type="entry name" value="ABC_transporter-like_ATP-bd"/>
</dbReference>
<dbReference type="InterPro" id="IPR017871">
    <property type="entry name" value="ABC_transporter-like_CS"/>
</dbReference>
<dbReference type="RefSeq" id="WP_047765187.1">
    <property type="nucleotide sequence ID" value="NZ_LAQL01000010.1"/>
</dbReference>
<dbReference type="GO" id="GO:0005886">
    <property type="term" value="C:plasma membrane"/>
    <property type="evidence" value="ECO:0007669"/>
    <property type="project" value="UniProtKB-SubCell"/>
</dbReference>
<proteinExistence type="inferred from homology"/>
<keyword evidence="13" id="KW-1185">Reference proteome</keyword>
<dbReference type="GO" id="GO:0016887">
    <property type="term" value="F:ATP hydrolysis activity"/>
    <property type="evidence" value="ECO:0007669"/>
    <property type="project" value="InterPro"/>
</dbReference>
<keyword evidence="4" id="KW-1003">Cell membrane</keyword>
<keyword evidence="3" id="KW-0813">Transport</keyword>
<accession>A0A0H2MCD3</accession>
<evidence type="ECO:0000313" key="12">
    <source>
        <dbReference type="EMBL" id="KLN59856.1"/>
    </source>
</evidence>
<dbReference type="PATRIC" id="fig|1489064.4.peg.146"/>
<feature type="domain" description="ABC transporter" evidence="11">
    <location>
        <begin position="16"/>
        <end position="252"/>
    </location>
</feature>
<dbReference type="InterPro" id="IPR003593">
    <property type="entry name" value="AAA+_ATPase"/>
</dbReference>
<keyword evidence="5" id="KW-0410">Iron transport</keyword>
<keyword evidence="10" id="KW-0472">Membrane</keyword>
<evidence type="ECO:0000256" key="7">
    <source>
        <dbReference type="ARBA" id="ARBA00022840"/>
    </source>
</evidence>
<keyword evidence="9" id="KW-0406">Ion transport</keyword>
<comment type="caution">
    <text evidence="12">The sequence shown here is derived from an EMBL/GenBank/DDBJ whole genome shotgun (WGS) entry which is preliminary data.</text>
</comment>
<dbReference type="InterPro" id="IPR027417">
    <property type="entry name" value="P-loop_NTPase"/>
</dbReference>
<dbReference type="CDD" id="cd03214">
    <property type="entry name" value="ABC_Iron-Siderophores_B12_Hemin"/>
    <property type="match status" value="1"/>
</dbReference>
<dbReference type="SUPFAM" id="SSF52540">
    <property type="entry name" value="P-loop containing nucleoside triphosphate hydrolases"/>
    <property type="match status" value="1"/>
</dbReference>
<protein>
    <submittedName>
        <fullName evidence="12">Iron-hydroxamate transporter ATP-binding subunit</fullName>
    </submittedName>
</protein>
<dbReference type="SMART" id="SM00382">
    <property type="entry name" value="AAA"/>
    <property type="match status" value="1"/>
</dbReference>
<name>A0A0H2MCD3_9PROT</name>
<keyword evidence="7 12" id="KW-0067">ATP-binding</keyword>